<accession>A0A8J7WID4</accession>
<gene>
    <name evidence="3" type="ORF">KGA66_06780</name>
</gene>
<dbReference type="SUPFAM" id="SSF51445">
    <property type="entry name" value="(Trans)glycosidases"/>
    <property type="match status" value="1"/>
</dbReference>
<evidence type="ECO:0000313" key="3">
    <source>
        <dbReference type="EMBL" id="MBS2962741.1"/>
    </source>
</evidence>
<dbReference type="InterPro" id="IPR017853">
    <property type="entry name" value="GH"/>
</dbReference>
<feature type="domain" description="Rv2525c-like glycoside hydrolase-like" evidence="2">
    <location>
        <begin position="197"/>
        <end position="389"/>
    </location>
</feature>
<dbReference type="Proteomes" id="UP000677913">
    <property type="component" value="Unassembled WGS sequence"/>
</dbReference>
<comment type="caution">
    <text evidence="3">The sequence shown here is derived from an EMBL/GenBank/DDBJ whole genome shotgun (WGS) entry which is preliminary data.</text>
</comment>
<evidence type="ECO:0000256" key="1">
    <source>
        <dbReference type="SAM" id="MobiDB-lite"/>
    </source>
</evidence>
<dbReference type="Gene3D" id="3.20.20.80">
    <property type="entry name" value="Glycosidases"/>
    <property type="match status" value="1"/>
</dbReference>
<dbReference type="InterPro" id="IPR015020">
    <property type="entry name" value="Rv2525c-like_Glyco_Hydro-like"/>
</dbReference>
<dbReference type="Pfam" id="PF08924">
    <property type="entry name" value="Rv2525c_GlyHyd-like"/>
    <property type="match status" value="1"/>
</dbReference>
<sequence>MDSAGSARPVAPDPRGSASSADVSGVARAVSFHGHEFSVPAGWRLVDLTRNPTACVRFDAHAVYFGTPSGDQRCPAANGTVVTGAVLVEPSSAATAASAVDNTLDQRISATLPGVAIVASYGTDRKSVVGLLAAAHVPAPTVAYPSTSTAAVAARATAKLSSIQGSVTPATVASFTQVYTGLGFDACTAPSTAQMTAWAGSPFGAVGVYIGGAGRACTQPNLTASWVAAETGAGWRLLPVYVGPQIVFNKVTDAVTQGTASADDAVTQASALGIGEGAVLYYDMEGGGYTATQTTTAQQFLAAWTTELHALRYRAAVYGSETGALGAVMSGWGTVTEPDVIDVANWNGQSDDDPGADPAGHWRGHRVHQFISSTDATYGGVTINIDEDFFALAGPCGPALPGTPVQPRYMINCAVSPAAAPSP</sequence>
<dbReference type="RefSeq" id="WP_211465744.1">
    <property type="nucleotide sequence ID" value="NZ_JAGSXH010000015.1"/>
</dbReference>
<organism evidence="3 4">
    <name type="scientific">Actinocrinis puniceicyclus</name>
    <dbReference type="NCBI Taxonomy" id="977794"/>
    <lineage>
        <taxon>Bacteria</taxon>
        <taxon>Bacillati</taxon>
        <taxon>Actinomycetota</taxon>
        <taxon>Actinomycetes</taxon>
        <taxon>Catenulisporales</taxon>
        <taxon>Actinospicaceae</taxon>
        <taxon>Actinocrinis</taxon>
    </lineage>
</organism>
<evidence type="ECO:0000313" key="4">
    <source>
        <dbReference type="Proteomes" id="UP000677913"/>
    </source>
</evidence>
<feature type="region of interest" description="Disordered" evidence="1">
    <location>
        <begin position="1"/>
        <end position="22"/>
    </location>
</feature>
<reference evidence="3" key="1">
    <citation type="submission" date="2021-04" db="EMBL/GenBank/DDBJ databases">
        <title>Genome based classification of Actinospica acidithermotolerans sp. nov., an actinobacterium isolated from an Indonesian hot spring.</title>
        <authorList>
            <person name="Kusuma A.B."/>
            <person name="Putra K.E."/>
            <person name="Nafisah S."/>
            <person name="Loh J."/>
            <person name="Nouioui I."/>
            <person name="Goodfellow M."/>
        </authorList>
    </citation>
    <scope>NUCLEOTIDE SEQUENCE</scope>
    <source>
        <strain evidence="3">DSM 45618</strain>
    </source>
</reference>
<name>A0A8J7WID4_9ACTN</name>
<dbReference type="AlphaFoldDB" id="A0A8J7WID4"/>
<proteinExistence type="predicted"/>
<keyword evidence="4" id="KW-1185">Reference proteome</keyword>
<dbReference type="EMBL" id="JAGSXH010000015">
    <property type="protein sequence ID" value="MBS2962741.1"/>
    <property type="molecule type" value="Genomic_DNA"/>
</dbReference>
<protein>
    <submittedName>
        <fullName evidence="3">DUF1906 domain-containing protein</fullName>
    </submittedName>
</protein>
<evidence type="ECO:0000259" key="2">
    <source>
        <dbReference type="Pfam" id="PF08924"/>
    </source>
</evidence>